<accession>A0A0R2JCG5</accession>
<dbReference type="SUPFAM" id="SSF50346">
    <property type="entry name" value="PRC-barrel domain"/>
    <property type="match status" value="1"/>
</dbReference>
<dbReference type="GO" id="GO:0005737">
    <property type="term" value="C:cytoplasm"/>
    <property type="evidence" value="ECO:0007669"/>
    <property type="project" value="UniProtKB-SubCell"/>
</dbReference>
<dbReference type="SUPFAM" id="SSF50447">
    <property type="entry name" value="Translation proteins"/>
    <property type="match status" value="1"/>
</dbReference>
<keyword evidence="1 5" id="KW-0963">Cytoplasm</keyword>
<dbReference type="InterPro" id="IPR002676">
    <property type="entry name" value="RimM_N"/>
</dbReference>
<comment type="subcellular location">
    <subcellularLocation>
        <location evidence="5">Cytoplasm</location>
    </subcellularLocation>
</comment>
<dbReference type="HAMAP" id="MF_00014">
    <property type="entry name" value="Ribosome_mat_RimM"/>
    <property type="match status" value="1"/>
</dbReference>
<comment type="domain">
    <text evidence="5">The PRC barrel domain binds ribosomal protein uS19.</text>
</comment>
<keyword evidence="9" id="KW-1185">Reference proteome</keyword>
<dbReference type="InterPro" id="IPR011961">
    <property type="entry name" value="RimM"/>
</dbReference>
<dbReference type="Proteomes" id="UP000051655">
    <property type="component" value="Unassembled WGS sequence"/>
</dbReference>
<organism evidence="8 9">
    <name type="scientific">Weissella kandleri</name>
    <dbReference type="NCBI Taxonomy" id="1616"/>
    <lineage>
        <taxon>Bacteria</taxon>
        <taxon>Bacillati</taxon>
        <taxon>Bacillota</taxon>
        <taxon>Bacilli</taxon>
        <taxon>Lactobacillales</taxon>
        <taxon>Lactobacillaceae</taxon>
        <taxon>Weissella</taxon>
    </lineage>
</organism>
<keyword evidence="4 5" id="KW-0143">Chaperone</keyword>
<dbReference type="PATRIC" id="fig|1616.3.peg.793"/>
<dbReference type="RefSeq" id="WP_057755033.1">
    <property type="nucleotide sequence ID" value="NZ_JQBP01000003.1"/>
</dbReference>
<dbReference type="GO" id="GO:0043022">
    <property type="term" value="F:ribosome binding"/>
    <property type="evidence" value="ECO:0007669"/>
    <property type="project" value="InterPro"/>
</dbReference>
<dbReference type="OrthoDB" id="9810331at2"/>
<dbReference type="InterPro" id="IPR056792">
    <property type="entry name" value="PRC_RimM"/>
</dbReference>
<dbReference type="EMBL" id="JQBP01000003">
    <property type="protein sequence ID" value="KRN75016.1"/>
    <property type="molecule type" value="Genomic_DNA"/>
</dbReference>
<comment type="function">
    <text evidence="5">An accessory protein needed during the final step in the assembly of 30S ribosomal subunit, possibly for assembly of the head region. Essential for efficient processing of 16S rRNA. May be needed both before and after RbfA during the maturation of 16S rRNA. It has affinity for free ribosomal 30S subunits but not for 70S ribosomes.</text>
</comment>
<name>A0A0R2JCG5_9LACO</name>
<keyword evidence="3 5" id="KW-0698">rRNA processing</keyword>
<evidence type="ECO:0000256" key="2">
    <source>
        <dbReference type="ARBA" id="ARBA00022517"/>
    </source>
</evidence>
<dbReference type="PANTHER" id="PTHR33692">
    <property type="entry name" value="RIBOSOME MATURATION FACTOR RIMM"/>
    <property type="match status" value="1"/>
</dbReference>
<dbReference type="GO" id="GO:0042274">
    <property type="term" value="P:ribosomal small subunit biogenesis"/>
    <property type="evidence" value="ECO:0007669"/>
    <property type="project" value="UniProtKB-UniRule"/>
</dbReference>
<feature type="domain" description="Ribosome maturation factor RimM PRC barrel" evidence="7">
    <location>
        <begin position="98"/>
        <end position="157"/>
    </location>
</feature>
<evidence type="ECO:0000259" key="6">
    <source>
        <dbReference type="Pfam" id="PF01782"/>
    </source>
</evidence>
<dbReference type="GO" id="GO:0005840">
    <property type="term" value="C:ribosome"/>
    <property type="evidence" value="ECO:0007669"/>
    <property type="project" value="InterPro"/>
</dbReference>
<proteinExistence type="inferred from homology"/>
<dbReference type="Gene3D" id="2.40.30.60">
    <property type="entry name" value="RimM"/>
    <property type="match status" value="1"/>
</dbReference>
<dbReference type="InterPro" id="IPR009000">
    <property type="entry name" value="Transl_B-barrel_sf"/>
</dbReference>
<dbReference type="InterPro" id="IPR036976">
    <property type="entry name" value="RimM_N_sf"/>
</dbReference>
<keyword evidence="2 5" id="KW-0690">Ribosome biogenesis</keyword>
<reference evidence="8 9" key="1">
    <citation type="journal article" date="2015" name="Genome Announc.">
        <title>Expanding the biotechnology potential of lactobacilli through comparative genomics of 213 strains and associated genera.</title>
        <authorList>
            <person name="Sun Z."/>
            <person name="Harris H.M."/>
            <person name="McCann A."/>
            <person name="Guo C."/>
            <person name="Argimon S."/>
            <person name="Zhang W."/>
            <person name="Yang X."/>
            <person name="Jeffery I.B."/>
            <person name="Cooney J.C."/>
            <person name="Kagawa T.F."/>
            <person name="Liu W."/>
            <person name="Song Y."/>
            <person name="Salvetti E."/>
            <person name="Wrobel A."/>
            <person name="Rasinkangas P."/>
            <person name="Parkhill J."/>
            <person name="Rea M.C."/>
            <person name="O'Sullivan O."/>
            <person name="Ritari J."/>
            <person name="Douillard F.P."/>
            <person name="Paul Ross R."/>
            <person name="Yang R."/>
            <person name="Briner A.E."/>
            <person name="Felis G.E."/>
            <person name="de Vos W.M."/>
            <person name="Barrangou R."/>
            <person name="Klaenhammer T.R."/>
            <person name="Caufield P.W."/>
            <person name="Cui Y."/>
            <person name="Zhang H."/>
            <person name="O'Toole P.W."/>
        </authorList>
    </citation>
    <scope>NUCLEOTIDE SEQUENCE [LARGE SCALE GENOMIC DNA]</scope>
    <source>
        <strain evidence="8 9">DSM 20593</strain>
    </source>
</reference>
<evidence type="ECO:0000256" key="1">
    <source>
        <dbReference type="ARBA" id="ARBA00022490"/>
    </source>
</evidence>
<evidence type="ECO:0000313" key="8">
    <source>
        <dbReference type="EMBL" id="KRN75016.1"/>
    </source>
</evidence>
<dbReference type="Pfam" id="PF01782">
    <property type="entry name" value="RimM"/>
    <property type="match status" value="1"/>
</dbReference>
<gene>
    <name evidence="5" type="primary">rimM</name>
    <name evidence="8" type="ORF">IV73_GL000773</name>
</gene>
<evidence type="ECO:0000259" key="7">
    <source>
        <dbReference type="Pfam" id="PF24986"/>
    </source>
</evidence>
<comment type="caution">
    <text evidence="8">The sequence shown here is derived from an EMBL/GenBank/DDBJ whole genome shotgun (WGS) entry which is preliminary data.</text>
</comment>
<feature type="domain" description="RimM N-terminal" evidence="6">
    <location>
        <begin position="6"/>
        <end position="86"/>
    </location>
</feature>
<protein>
    <recommendedName>
        <fullName evidence="5">Ribosome maturation factor RimM</fullName>
    </recommendedName>
</protein>
<dbReference type="InterPro" id="IPR011033">
    <property type="entry name" value="PRC_barrel-like_sf"/>
</dbReference>
<evidence type="ECO:0000313" key="9">
    <source>
        <dbReference type="Proteomes" id="UP000051655"/>
    </source>
</evidence>
<evidence type="ECO:0000256" key="4">
    <source>
        <dbReference type="ARBA" id="ARBA00023186"/>
    </source>
</evidence>
<dbReference type="Pfam" id="PF24986">
    <property type="entry name" value="PRC_RimM"/>
    <property type="match status" value="1"/>
</dbReference>
<dbReference type="STRING" id="1616.IV73_GL000773"/>
<dbReference type="GO" id="GO:0006364">
    <property type="term" value="P:rRNA processing"/>
    <property type="evidence" value="ECO:0007669"/>
    <property type="project" value="UniProtKB-UniRule"/>
</dbReference>
<sequence length="171" mass="19185">MELYKVGTIVNTHGIKGEVRVMATTDFPTERFQVGNQLVIAAKPAVEVEIASVRKHKQFVLLSFAGMQDINLVEKYKGLDLMVSETKAPRLADDEYFYHDLIGLQVIDNHTKAQLGQVQEILEMPANDVWVVKGAGQEMLLPFTEQVVIKIDLAANVAYVNQLEEWVADEN</sequence>
<evidence type="ECO:0000256" key="5">
    <source>
        <dbReference type="HAMAP-Rule" id="MF_00014"/>
    </source>
</evidence>
<comment type="similarity">
    <text evidence="5">Belongs to the RimM family.</text>
</comment>
<dbReference type="NCBIfam" id="TIGR02273">
    <property type="entry name" value="16S_RimM"/>
    <property type="match status" value="1"/>
</dbReference>
<dbReference type="AlphaFoldDB" id="A0A0R2JCG5"/>
<dbReference type="Gene3D" id="2.30.30.240">
    <property type="entry name" value="PRC-barrel domain"/>
    <property type="match status" value="1"/>
</dbReference>
<evidence type="ECO:0000256" key="3">
    <source>
        <dbReference type="ARBA" id="ARBA00022552"/>
    </source>
</evidence>
<dbReference type="PANTHER" id="PTHR33692:SF1">
    <property type="entry name" value="RIBOSOME MATURATION FACTOR RIMM"/>
    <property type="match status" value="1"/>
</dbReference>
<comment type="subunit">
    <text evidence="5">Binds ribosomal protein uS19.</text>
</comment>